<name>A0A6P7G6Q3_DIAVI</name>
<evidence type="ECO:0000313" key="2">
    <source>
        <dbReference type="EnsemblMetazoa" id="XP_028142667.1"/>
    </source>
</evidence>
<dbReference type="EnsemblMetazoa" id="XM_028286866.1">
    <property type="protein sequence ID" value="XP_028142667.1"/>
    <property type="gene ID" value="LOC114336491"/>
</dbReference>
<proteinExistence type="predicted"/>
<reference evidence="4" key="1">
    <citation type="submission" date="2025-04" db="UniProtKB">
        <authorList>
            <consortium name="RefSeq"/>
        </authorList>
    </citation>
    <scope>IDENTIFICATION</scope>
    <source>
        <tissue evidence="4">Whole insect</tissue>
    </source>
</reference>
<organism evidence="4">
    <name type="scientific">Diabrotica virgifera virgifera</name>
    <name type="common">western corn rootworm</name>
    <dbReference type="NCBI Taxonomy" id="50390"/>
    <lineage>
        <taxon>Eukaryota</taxon>
        <taxon>Metazoa</taxon>
        <taxon>Ecdysozoa</taxon>
        <taxon>Arthropoda</taxon>
        <taxon>Hexapoda</taxon>
        <taxon>Insecta</taxon>
        <taxon>Pterygota</taxon>
        <taxon>Neoptera</taxon>
        <taxon>Endopterygota</taxon>
        <taxon>Coleoptera</taxon>
        <taxon>Polyphaga</taxon>
        <taxon>Cucujiformia</taxon>
        <taxon>Chrysomeloidea</taxon>
        <taxon>Chrysomelidae</taxon>
        <taxon>Galerucinae</taxon>
        <taxon>Diabroticina</taxon>
        <taxon>Diabroticites</taxon>
        <taxon>Diabrotica</taxon>
    </lineage>
</organism>
<feature type="compositionally biased region" description="Basic and acidic residues" evidence="1">
    <location>
        <begin position="49"/>
        <end position="65"/>
    </location>
</feature>
<dbReference type="InParanoid" id="A0A6P7G6Q3"/>
<dbReference type="GeneID" id="114336491"/>
<feature type="region of interest" description="Disordered" evidence="1">
    <location>
        <begin position="1"/>
        <end position="99"/>
    </location>
</feature>
<evidence type="ECO:0000256" key="1">
    <source>
        <dbReference type="SAM" id="MobiDB-lite"/>
    </source>
</evidence>
<evidence type="ECO:0000313" key="3">
    <source>
        <dbReference type="Proteomes" id="UP001652700"/>
    </source>
</evidence>
<keyword evidence="3" id="KW-1185">Reference proteome</keyword>
<dbReference type="AlphaFoldDB" id="A0A6P7G6Q3"/>
<evidence type="ECO:0000313" key="4">
    <source>
        <dbReference type="RefSeq" id="XP_028142667.1"/>
    </source>
</evidence>
<sequence length="179" mass="21005">MNLNLFQELKEDKSDGYLTVDDQRPEEKERNGKDGEFKFPRRGKKKDKKDKTKKSEEKKEDKENPQVEAMEEEVPDEASRGTTKRARTANEASDEENNCKEELLKELAAQKELIRQLFEATKTREAQYEVRLVKNDEEIDQQRAEIAELKKEILEMKDVMVKSQKQVVDRLVVLMEARS</sequence>
<reference evidence="2" key="2">
    <citation type="submission" date="2025-05" db="UniProtKB">
        <authorList>
            <consortium name="EnsemblMetazoa"/>
        </authorList>
    </citation>
    <scope>IDENTIFICATION</scope>
</reference>
<feature type="compositionally biased region" description="Basic and acidic residues" evidence="1">
    <location>
        <begin position="8"/>
        <end position="39"/>
    </location>
</feature>
<dbReference type="Proteomes" id="UP001652700">
    <property type="component" value="Unplaced"/>
</dbReference>
<gene>
    <name evidence="4" type="primary">LOC114336491</name>
</gene>
<dbReference type="KEGG" id="dvv:114336491"/>
<dbReference type="RefSeq" id="XP_028142667.1">
    <property type="nucleotide sequence ID" value="XM_028286866.1"/>
</dbReference>
<protein>
    <submittedName>
        <fullName evidence="4">Myb-like protein X</fullName>
    </submittedName>
</protein>
<accession>A0A6P7G6Q3</accession>